<keyword evidence="9" id="KW-0809">Transit peptide</keyword>
<evidence type="ECO:0000256" key="15">
    <source>
        <dbReference type="ARBA" id="ARBA00031387"/>
    </source>
</evidence>
<organism evidence="19 20">
    <name type="scientific">Malassezia equina</name>
    <dbReference type="NCBI Taxonomy" id="1381935"/>
    <lineage>
        <taxon>Eukaryota</taxon>
        <taxon>Fungi</taxon>
        <taxon>Dikarya</taxon>
        <taxon>Basidiomycota</taxon>
        <taxon>Ustilaginomycotina</taxon>
        <taxon>Malasseziomycetes</taxon>
        <taxon>Malasseziales</taxon>
        <taxon>Malasseziaceae</taxon>
        <taxon>Malassezia</taxon>
    </lineage>
</organism>
<evidence type="ECO:0000256" key="18">
    <source>
        <dbReference type="SAM" id="Phobius"/>
    </source>
</evidence>
<evidence type="ECO:0000256" key="14">
    <source>
        <dbReference type="ARBA" id="ARBA00030753"/>
    </source>
</evidence>
<keyword evidence="20" id="KW-1185">Reference proteome</keyword>
<evidence type="ECO:0000256" key="17">
    <source>
        <dbReference type="SAM" id="MobiDB-lite"/>
    </source>
</evidence>
<evidence type="ECO:0000256" key="5">
    <source>
        <dbReference type="ARBA" id="ARBA00022448"/>
    </source>
</evidence>
<sequence>MPVRAAQRATARAATRVQHRYASGHGTSYNEPSGYLFGEKVRLAVYLHQPPAPGTKRVKDAWENIWYWGMYGGVAAFAVLMYFKPDRSVRAWAAPEAEKRLDASGLPWRYKPSPNSGYPNGIP</sequence>
<dbReference type="AlphaFoldDB" id="A0AAF0EGH1"/>
<dbReference type="PANTHER" id="PTHR40637:SF1">
    <property type="entry name" value="ESSS SUBUNIT OF NADH:UBIQUINONE OXIDOREDUCTASE (COMPLEX I) PROTEIN"/>
    <property type="match status" value="1"/>
</dbReference>
<keyword evidence="8" id="KW-0999">Mitochondrion inner membrane</keyword>
<comment type="subunit">
    <text evidence="16">Complex I is composed of 45 different subunits. Interacts with BCAP31.</text>
</comment>
<reference evidence="19" key="1">
    <citation type="submission" date="2023-03" db="EMBL/GenBank/DDBJ databases">
        <title>Mating type loci evolution in Malassezia.</title>
        <authorList>
            <person name="Coelho M.A."/>
        </authorList>
    </citation>
    <scope>NUCLEOTIDE SEQUENCE</scope>
    <source>
        <strain evidence="19">CBS 12830</strain>
    </source>
</reference>
<evidence type="ECO:0000256" key="1">
    <source>
        <dbReference type="ARBA" id="ARBA00003195"/>
    </source>
</evidence>
<dbReference type="PANTHER" id="PTHR40637">
    <property type="entry name" value="ESSS SUBUNIT OF NADH:UBIQUINONE OXIDOREDUCTASE (COMPLEX I) PROTEIN"/>
    <property type="match status" value="1"/>
</dbReference>
<evidence type="ECO:0000256" key="6">
    <source>
        <dbReference type="ARBA" id="ARBA00022660"/>
    </source>
</evidence>
<evidence type="ECO:0000256" key="3">
    <source>
        <dbReference type="ARBA" id="ARBA00008915"/>
    </source>
</evidence>
<evidence type="ECO:0000256" key="7">
    <source>
        <dbReference type="ARBA" id="ARBA00022692"/>
    </source>
</evidence>
<evidence type="ECO:0000256" key="9">
    <source>
        <dbReference type="ARBA" id="ARBA00022946"/>
    </source>
</evidence>
<comment type="subcellular location">
    <subcellularLocation>
        <location evidence="2">Mitochondrion inner membrane</location>
        <topology evidence="2">Single-pass membrane protein</topology>
    </subcellularLocation>
</comment>
<comment type="similarity">
    <text evidence="3">Belongs to the complex I NDUFB11 subunit family.</text>
</comment>
<evidence type="ECO:0000256" key="8">
    <source>
        <dbReference type="ARBA" id="ARBA00022792"/>
    </source>
</evidence>
<feature type="region of interest" description="Disordered" evidence="17">
    <location>
        <begin position="1"/>
        <end position="31"/>
    </location>
</feature>
<protein>
    <recommendedName>
        <fullName evidence="4">NADH dehydrogenase [ubiquinone] 1 beta subcomplex subunit 11, mitochondrial</fullName>
    </recommendedName>
    <alternativeName>
        <fullName evidence="15">Complex I-ESSS</fullName>
    </alternativeName>
    <alternativeName>
        <fullName evidence="14">NADH-ubiquinone oxidoreductase ESSS subunit</fullName>
    </alternativeName>
</protein>
<keyword evidence="13 18" id="KW-0472">Membrane</keyword>
<comment type="function">
    <text evidence="1">Accessory subunit of the mitochondrial membrane respiratory chain NADH dehydrogenase (Complex I), that is believed not to be involved in catalysis. Complex I functions in the transfer of electrons from NADH to the respiratory chain. The immediate electron acceptor for the enzyme is believed to be ubiquinone.</text>
</comment>
<evidence type="ECO:0000313" key="19">
    <source>
        <dbReference type="EMBL" id="WFD21902.1"/>
    </source>
</evidence>
<evidence type="ECO:0000256" key="12">
    <source>
        <dbReference type="ARBA" id="ARBA00023128"/>
    </source>
</evidence>
<feature type="compositionally biased region" description="Low complexity" evidence="17">
    <location>
        <begin position="1"/>
        <end position="16"/>
    </location>
</feature>
<evidence type="ECO:0000256" key="16">
    <source>
        <dbReference type="ARBA" id="ARBA00046528"/>
    </source>
</evidence>
<keyword evidence="10" id="KW-0249">Electron transport</keyword>
<feature type="transmembrane region" description="Helical" evidence="18">
    <location>
        <begin position="65"/>
        <end position="83"/>
    </location>
</feature>
<evidence type="ECO:0000256" key="4">
    <source>
        <dbReference type="ARBA" id="ARBA00018632"/>
    </source>
</evidence>
<dbReference type="EMBL" id="CP119900">
    <property type="protein sequence ID" value="WFD21902.1"/>
    <property type="molecule type" value="Genomic_DNA"/>
</dbReference>
<keyword evidence="11 18" id="KW-1133">Transmembrane helix</keyword>
<evidence type="ECO:0000256" key="2">
    <source>
        <dbReference type="ARBA" id="ARBA00004434"/>
    </source>
</evidence>
<evidence type="ECO:0000313" key="20">
    <source>
        <dbReference type="Proteomes" id="UP001214415"/>
    </source>
</evidence>
<name>A0AAF0EGH1_9BASI</name>
<keyword evidence="6" id="KW-0679">Respiratory chain</keyword>
<evidence type="ECO:0000256" key="13">
    <source>
        <dbReference type="ARBA" id="ARBA00023136"/>
    </source>
</evidence>
<gene>
    <name evidence="19" type="ORF">MEQU1_000561</name>
</gene>
<accession>A0AAF0EGH1</accession>
<dbReference type="Pfam" id="PF10183">
    <property type="entry name" value="ESSS"/>
    <property type="match status" value="1"/>
</dbReference>
<proteinExistence type="inferred from homology"/>
<evidence type="ECO:0000256" key="10">
    <source>
        <dbReference type="ARBA" id="ARBA00022982"/>
    </source>
</evidence>
<dbReference type="GO" id="GO:0005743">
    <property type="term" value="C:mitochondrial inner membrane"/>
    <property type="evidence" value="ECO:0007669"/>
    <property type="project" value="UniProtKB-SubCell"/>
</dbReference>
<evidence type="ECO:0000256" key="11">
    <source>
        <dbReference type="ARBA" id="ARBA00022989"/>
    </source>
</evidence>
<dbReference type="Proteomes" id="UP001214415">
    <property type="component" value="Chromosome 1"/>
</dbReference>
<dbReference type="InterPro" id="IPR019329">
    <property type="entry name" value="NADH_UbQ_OxRdtase_ESSS_su"/>
</dbReference>
<keyword evidence="12" id="KW-0496">Mitochondrion</keyword>
<keyword evidence="7 18" id="KW-0812">Transmembrane</keyword>
<keyword evidence="5" id="KW-0813">Transport</keyword>